<proteinExistence type="predicted"/>
<reference evidence="1" key="2">
    <citation type="submission" date="2022-06" db="UniProtKB">
        <authorList>
            <consortium name="EnsemblMetazoa"/>
        </authorList>
    </citation>
    <scope>IDENTIFICATION</scope>
    <source>
        <strain evidence="1">DF5081</strain>
    </source>
</reference>
<evidence type="ECO:0000313" key="1">
    <source>
        <dbReference type="EnsemblMetazoa" id="CJA39663.1"/>
    </source>
</evidence>
<dbReference type="AlphaFoldDB" id="A0A8R1ELU9"/>
<reference evidence="2" key="1">
    <citation type="submission" date="2010-08" db="EMBL/GenBank/DDBJ databases">
        <authorList>
            <consortium name="Caenorhabditis japonica Sequencing Consortium"/>
            <person name="Wilson R.K."/>
        </authorList>
    </citation>
    <scope>NUCLEOTIDE SEQUENCE [LARGE SCALE GENOMIC DNA]</scope>
    <source>
        <strain evidence="2">DF5081</strain>
    </source>
</reference>
<dbReference type="Proteomes" id="UP000005237">
    <property type="component" value="Unassembled WGS sequence"/>
</dbReference>
<organism evidence="1 2">
    <name type="scientific">Caenorhabditis japonica</name>
    <dbReference type="NCBI Taxonomy" id="281687"/>
    <lineage>
        <taxon>Eukaryota</taxon>
        <taxon>Metazoa</taxon>
        <taxon>Ecdysozoa</taxon>
        <taxon>Nematoda</taxon>
        <taxon>Chromadorea</taxon>
        <taxon>Rhabditida</taxon>
        <taxon>Rhabditina</taxon>
        <taxon>Rhabditomorpha</taxon>
        <taxon>Rhabditoidea</taxon>
        <taxon>Rhabditidae</taxon>
        <taxon>Peloderinae</taxon>
        <taxon>Caenorhabditis</taxon>
    </lineage>
</organism>
<keyword evidence="2" id="KW-1185">Reference proteome</keyword>
<sequence length="32" mass="3516">MGRHVLSTICARLLSTSIQTTATAKHVEYIVD</sequence>
<protein>
    <submittedName>
        <fullName evidence="1">Uncharacterized protein</fullName>
    </submittedName>
</protein>
<accession>A0A8R1ELU9</accession>
<dbReference type="EnsemblMetazoa" id="CJA39663.1">
    <property type="protein sequence ID" value="CJA39663.1"/>
    <property type="gene ID" value="WBGene00215510"/>
</dbReference>
<evidence type="ECO:0000313" key="2">
    <source>
        <dbReference type="Proteomes" id="UP000005237"/>
    </source>
</evidence>
<name>A0A8R1ELU9_CAEJA</name>